<reference evidence="1 2" key="1">
    <citation type="submission" date="2023-11" db="EMBL/GenBank/DDBJ databases">
        <title>Actinomadura monticuli sp. nov., isolated from volcanic ash.</title>
        <authorList>
            <person name="Lee S.D."/>
            <person name="Yang H."/>
            <person name="Kim I.S."/>
        </authorList>
    </citation>
    <scope>NUCLEOTIDE SEQUENCE [LARGE SCALE GENOMIC DNA]</scope>
    <source>
        <strain evidence="1 2">DSM 45346</strain>
    </source>
</reference>
<dbReference type="EMBL" id="JAXCEH010000081">
    <property type="protein sequence ID" value="MFA1559466.1"/>
    <property type="molecule type" value="Genomic_DNA"/>
</dbReference>
<comment type="caution">
    <text evidence="1">The sequence shown here is derived from an EMBL/GenBank/DDBJ whole genome shotgun (WGS) entry which is preliminary data.</text>
</comment>
<accession>A0ABV4R969</accession>
<protein>
    <submittedName>
        <fullName evidence="1">DUF3307 domain-containing protein</fullName>
    </submittedName>
</protein>
<sequence>MGDPVVFTVMFVALYAAHAVADHWVQTHHQACGKGAATWRGRLLCARHVASLTFTQTVAVAAAVWVTGVSVSPAAAAAGLAVNAVSHYWADRWSTLAWLARILGKGEFHRLGDGGSAPTGTGAYALDQSWHVGWLFVAALIGCIGGAA</sequence>
<organism evidence="1 2">
    <name type="scientific">Actinomadura chokoriensis</name>
    <dbReference type="NCBI Taxonomy" id="454156"/>
    <lineage>
        <taxon>Bacteria</taxon>
        <taxon>Bacillati</taxon>
        <taxon>Actinomycetota</taxon>
        <taxon>Actinomycetes</taxon>
        <taxon>Streptosporangiales</taxon>
        <taxon>Thermomonosporaceae</taxon>
        <taxon>Actinomadura</taxon>
    </lineage>
</organism>
<evidence type="ECO:0000313" key="2">
    <source>
        <dbReference type="Proteomes" id="UP001569904"/>
    </source>
</evidence>
<name>A0ABV4R969_9ACTN</name>
<keyword evidence="2" id="KW-1185">Reference proteome</keyword>
<proteinExistence type="predicted"/>
<dbReference type="Pfam" id="PF11750">
    <property type="entry name" value="DUF3307"/>
    <property type="match status" value="1"/>
</dbReference>
<gene>
    <name evidence="1" type="ORF">SM436_37765</name>
</gene>
<dbReference type="Proteomes" id="UP001569904">
    <property type="component" value="Unassembled WGS sequence"/>
</dbReference>
<dbReference type="RefSeq" id="WP_371946483.1">
    <property type="nucleotide sequence ID" value="NZ_JAXCEH010000081.1"/>
</dbReference>
<dbReference type="InterPro" id="IPR021737">
    <property type="entry name" value="Phage_phiKZ_Orf197"/>
</dbReference>
<evidence type="ECO:0000313" key="1">
    <source>
        <dbReference type="EMBL" id="MFA1559466.1"/>
    </source>
</evidence>